<organism evidence="2 3">
    <name type="scientific">Chthoniobacter flavus Ellin428</name>
    <dbReference type="NCBI Taxonomy" id="497964"/>
    <lineage>
        <taxon>Bacteria</taxon>
        <taxon>Pseudomonadati</taxon>
        <taxon>Verrucomicrobiota</taxon>
        <taxon>Spartobacteria</taxon>
        <taxon>Chthoniobacterales</taxon>
        <taxon>Chthoniobacteraceae</taxon>
        <taxon>Chthoniobacter</taxon>
    </lineage>
</organism>
<gene>
    <name evidence="2" type="ORF">CfE428DRAFT_0779</name>
</gene>
<feature type="region of interest" description="Disordered" evidence="1">
    <location>
        <begin position="201"/>
        <end position="276"/>
    </location>
</feature>
<feature type="compositionally biased region" description="Basic and acidic residues" evidence="1">
    <location>
        <begin position="201"/>
        <end position="210"/>
    </location>
</feature>
<evidence type="ECO:0000313" key="2">
    <source>
        <dbReference type="EMBL" id="EDY21534.1"/>
    </source>
</evidence>
<dbReference type="AlphaFoldDB" id="B4CVU2"/>
<dbReference type="RefSeq" id="WP_006978106.1">
    <property type="nucleotide sequence ID" value="NZ_ABVL01000002.1"/>
</dbReference>
<proteinExistence type="predicted"/>
<reference evidence="2 3" key="1">
    <citation type="journal article" date="2011" name="J. Bacteriol.">
        <title>Genome sequence of Chthoniobacter flavus Ellin428, an aerobic heterotrophic soil bacterium.</title>
        <authorList>
            <person name="Kant R."/>
            <person name="van Passel M.W."/>
            <person name="Palva A."/>
            <person name="Lucas S."/>
            <person name="Lapidus A."/>
            <person name="Glavina Del Rio T."/>
            <person name="Dalin E."/>
            <person name="Tice H."/>
            <person name="Bruce D."/>
            <person name="Goodwin L."/>
            <person name="Pitluck S."/>
            <person name="Larimer F.W."/>
            <person name="Land M.L."/>
            <person name="Hauser L."/>
            <person name="Sangwan P."/>
            <person name="de Vos W.M."/>
            <person name="Janssen P.H."/>
            <person name="Smidt H."/>
        </authorList>
    </citation>
    <scope>NUCLEOTIDE SEQUENCE [LARGE SCALE GENOMIC DNA]</scope>
    <source>
        <strain evidence="2 3">Ellin428</strain>
    </source>
</reference>
<sequence length="276" mass="30199">MTINPGDTTIERGSGLVVLADFHSRPPGEATLVIQPLNQPAQRIPLVKNLDDPVFGGGLPEVDTDLTYHVEYSGQSTRDYAVKIFEHPRLDRADATLRYPDYTKLPDKKVPDTHRVSAVEGTKLDVAFQLNKPVKSATLVAKDGSKVELAVSADKPVAELRDFPFKTSQTYEVKLVDVNGRANKLPAQFIVEALPNRRPGVETHYSERRSAPLPHSRKSPFKPRSGTISASPTTGSPSTSPAQGEKVIELGHDTPCRREERGDLSFEVGRTGREAG</sequence>
<feature type="compositionally biased region" description="Basic and acidic residues" evidence="1">
    <location>
        <begin position="246"/>
        <end position="276"/>
    </location>
</feature>
<dbReference type="InParanoid" id="B4CVU2"/>
<evidence type="ECO:0000313" key="3">
    <source>
        <dbReference type="Proteomes" id="UP000005824"/>
    </source>
</evidence>
<dbReference type="eggNOG" id="COG1196">
    <property type="taxonomic scope" value="Bacteria"/>
</dbReference>
<protein>
    <submittedName>
        <fullName evidence="2">Uncharacterized protein</fullName>
    </submittedName>
</protein>
<evidence type="ECO:0000256" key="1">
    <source>
        <dbReference type="SAM" id="MobiDB-lite"/>
    </source>
</evidence>
<comment type="caution">
    <text evidence="2">The sequence shown here is derived from an EMBL/GenBank/DDBJ whole genome shotgun (WGS) entry which is preliminary data.</text>
</comment>
<feature type="compositionally biased region" description="Low complexity" evidence="1">
    <location>
        <begin position="225"/>
        <end position="242"/>
    </location>
</feature>
<keyword evidence="3" id="KW-1185">Reference proteome</keyword>
<dbReference type="STRING" id="497964.CfE428DRAFT_0779"/>
<dbReference type="Proteomes" id="UP000005824">
    <property type="component" value="Unassembled WGS sequence"/>
</dbReference>
<accession>B4CVU2</accession>
<name>B4CVU2_9BACT</name>
<dbReference type="EMBL" id="ABVL01000002">
    <property type="protein sequence ID" value="EDY21534.1"/>
    <property type="molecule type" value="Genomic_DNA"/>
</dbReference>